<name>A0A9W7EAR8_9STRA</name>
<feature type="region of interest" description="Disordered" evidence="1">
    <location>
        <begin position="1"/>
        <end position="34"/>
    </location>
</feature>
<proteinExistence type="predicted"/>
<feature type="transmembrane region" description="Helical" evidence="2">
    <location>
        <begin position="242"/>
        <end position="262"/>
    </location>
</feature>
<comment type="caution">
    <text evidence="3">The sequence shown here is derived from an EMBL/GenBank/DDBJ whole genome shotgun (WGS) entry which is preliminary data.</text>
</comment>
<keyword evidence="2" id="KW-0472">Membrane</keyword>
<dbReference type="EMBL" id="BLQM01000164">
    <property type="protein sequence ID" value="GMH71255.1"/>
    <property type="molecule type" value="Genomic_DNA"/>
</dbReference>
<keyword evidence="2" id="KW-1133">Transmembrane helix</keyword>
<reference evidence="4" key="1">
    <citation type="journal article" date="2023" name="Commun. Biol.">
        <title>Genome analysis of Parmales, the sister group of diatoms, reveals the evolutionary specialization of diatoms from phago-mixotrophs to photoautotrophs.</title>
        <authorList>
            <person name="Ban H."/>
            <person name="Sato S."/>
            <person name="Yoshikawa S."/>
            <person name="Yamada K."/>
            <person name="Nakamura Y."/>
            <person name="Ichinomiya M."/>
            <person name="Sato N."/>
            <person name="Blanc-Mathieu R."/>
            <person name="Endo H."/>
            <person name="Kuwata A."/>
            <person name="Ogata H."/>
        </authorList>
    </citation>
    <scope>NUCLEOTIDE SEQUENCE [LARGE SCALE GENOMIC DNA]</scope>
</reference>
<feature type="transmembrane region" description="Helical" evidence="2">
    <location>
        <begin position="117"/>
        <end position="141"/>
    </location>
</feature>
<evidence type="ECO:0000256" key="2">
    <source>
        <dbReference type="SAM" id="Phobius"/>
    </source>
</evidence>
<gene>
    <name evidence="3" type="ORF">TL16_g05603</name>
</gene>
<evidence type="ECO:0000313" key="4">
    <source>
        <dbReference type="Proteomes" id="UP001162640"/>
    </source>
</evidence>
<protein>
    <submittedName>
        <fullName evidence="3">Uncharacterized protein</fullName>
    </submittedName>
</protein>
<feature type="compositionally biased region" description="Low complexity" evidence="1">
    <location>
        <begin position="463"/>
        <end position="473"/>
    </location>
</feature>
<feature type="region of interest" description="Disordered" evidence="1">
    <location>
        <begin position="424"/>
        <end position="493"/>
    </location>
</feature>
<accession>A0A9W7EAR8</accession>
<feature type="compositionally biased region" description="Low complexity" evidence="1">
    <location>
        <begin position="434"/>
        <end position="445"/>
    </location>
</feature>
<feature type="transmembrane region" description="Helical" evidence="2">
    <location>
        <begin position="340"/>
        <end position="361"/>
    </location>
</feature>
<organism evidence="3 4">
    <name type="scientific">Triparma laevis f. inornata</name>
    <dbReference type="NCBI Taxonomy" id="1714386"/>
    <lineage>
        <taxon>Eukaryota</taxon>
        <taxon>Sar</taxon>
        <taxon>Stramenopiles</taxon>
        <taxon>Ochrophyta</taxon>
        <taxon>Bolidophyceae</taxon>
        <taxon>Parmales</taxon>
        <taxon>Triparmaceae</taxon>
        <taxon>Triparma</taxon>
    </lineage>
</organism>
<feature type="compositionally biased region" description="Acidic residues" evidence="1">
    <location>
        <begin position="446"/>
        <end position="457"/>
    </location>
</feature>
<evidence type="ECO:0000256" key="1">
    <source>
        <dbReference type="SAM" id="MobiDB-lite"/>
    </source>
</evidence>
<sequence length="493" mass="55203">MDMSPVVPSHPHSVTIAPEEEEKPRSGSGAVRAKKRWTKAVKRVTIINVATRREKRACCSCCICFRDPKDKDSGIPPICLKYQNCPFNPNNRYLAKSKLARMFSNIGYTFFDKYRRVFLGLAFIWTLVGFFVTCIACLALFNDEIILRTVHWAGGATYEGILPPKGFNYSAIFIGLRGYNYVSCWNTSKPIQTGIDAEGEPNWALSADVYGTGNDFECFSDVYPWDYNAADEGINQDWAGKCAYSCAATIFTAVSSCAPMIFAMVGALNRMNKHSDAPQQKMLGAITDTIGAVTLCLALLSFERGCFDEMKREKVNFQYEKWGEKENLEFERIWWGRGSAYWIFWIFCFTGSCLRALIHWLTPCPGLGLGFFTWRLPTGEEMSSQLVSTARRAKEKGKRVGHRVRAKVKESVIQPAGRTFARGVSSLERECKGESGSSVGSVGSETIEEGEESEDDDKFFNDSSVEMGSVEGSVIEEEEEEEEVVGERKDTKV</sequence>
<feature type="compositionally biased region" description="Acidic residues" evidence="1">
    <location>
        <begin position="474"/>
        <end position="484"/>
    </location>
</feature>
<feature type="transmembrane region" description="Helical" evidence="2">
    <location>
        <begin position="282"/>
        <end position="302"/>
    </location>
</feature>
<dbReference type="AlphaFoldDB" id="A0A9W7EAR8"/>
<evidence type="ECO:0000313" key="3">
    <source>
        <dbReference type="EMBL" id="GMH71255.1"/>
    </source>
</evidence>
<keyword evidence="2" id="KW-0812">Transmembrane</keyword>
<dbReference type="Proteomes" id="UP001162640">
    <property type="component" value="Unassembled WGS sequence"/>
</dbReference>